<proteinExistence type="predicted"/>
<keyword evidence="1" id="KW-0732">Signal</keyword>
<dbReference type="EMBL" id="KQ428362">
    <property type="protein sequence ID" value="KOF66240.1"/>
    <property type="molecule type" value="Genomic_DNA"/>
</dbReference>
<evidence type="ECO:0000256" key="1">
    <source>
        <dbReference type="SAM" id="SignalP"/>
    </source>
</evidence>
<gene>
    <name evidence="2" type="ORF">OCBIM_22013069mg</name>
</gene>
<evidence type="ECO:0000313" key="2">
    <source>
        <dbReference type="EMBL" id="KOF66240.1"/>
    </source>
</evidence>
<feature type="signal peptide" evidence="1">
    <location>
        <begin position="1"/>
        <end position="27"/>
    </location>
</feature>
<dbReference type="AlphaFoldDB" id="A0A0L8FPC5"/>
<name>A0A0L8FPC5_OCTBM</name>
<sequence>MVSTSTTIMGLMLFLEICLCIFGVAVAEEKSIDQIIADASESSREMNFLYDSSNGIVKTEMDMMFPIDVWRELMQK</sequence>
<reference evidence="2" key="1">
    <citation type="submission" date="2015-07" db="EMBL/GenBank/DDBJ databases">
        <title>MeaNS - Measles Nucleotide Surveillance Program.</title>
        <authorList>
            <person name="Tran T."/>
            <person name="Druce J."/>
        </authorList>
    </citation>
    <scope>NUCLEOTIDE SEQUENCE</scope>
    <source>
        <strain evidence="2">UCB-OBI-ISO-001</strain>
        <tissue evidence="2">Gonad</tissue>
    </source>
</reference>
<feature type="chain" id="PRO_5005582505" evidence="1">
    <location>
        <begin position="28"/>
        <end position="76"/>
    </location>
</feature>
<accession>A0A0L8FPC5</accession>
<protein>
    <submittedName>
        <fullName evidence="2">Uncharacterized protein</fullName>
    </submittedName>
</protein>
<organism evidence="2">
    <name type="scientific">Octopus bimaculoides</name>
    <name type="common">California two-spotted octopus</name>
    <dbReference type="NCBI Taxonomy" id="37653"/>
    <lineage>
        <taxon>Eukaryota</taxon>
        <taxon>Metazoa</taxon>
        <taxon>Spiralia</taxon>
        <taxon>Lophotrochozoa</taxon>
        <taxon>Mollusca</taxon>
        <taxon>Cephalopoda</taxon>
        <taxon>Coleoidea</taxon>
        <taxon>Octopodiformes</taxon>
        <taxon>Octopoda</taxon>
        <taxon>Incirrata</taxon>
        <taxon>Octopodidae</taxon>
        <taxon>Octopus</taxon>
    </lineage>
</organism>